<dbReference type="KEGG" id="svp:Pan189_12640"/>
<reference evidence="1 2" key="1">
    <citation type="submission" date="2019-02" db="EMBL/GenBank/DDBJ databases">
        <title>Deep-cultivation of Planctomycetes and their phenomic and genomic characterization uncovers novel biology.</title>
        <authorList>
            <person name="Wiegand S."/>
            <person name="Jogler M."/>
            <person name="Boedeker C."/>
            <person name="Pinto D."/>
            <person name="Vollmers J."/>
            <person name="Rivas-Marin E."/>
            <person name="Kohn T."/>
            <person name="Peeters S.H."/>
            <person name="Heuer A."/>
            <person name="Rast P."/>
            <person name="Oberbeckmann S."/>
            <person name="Bunk B."/>
            <person name="Jeske O."/>
            <person name="Meyerdierks A."/>
            <person name="Storesund J.E."/>
            <person name="Kallscheuer N."/>
            <person name="Luecker S."/>
            <person name="Lage O.M."/>
            <person name="Pohl T."/>
            <person name="Merkel B.J."/>
            <person name="Hornburger P."/>
            <person name="Mueller R.-W."/>
            <person name="Bruemmer F."/>
            <person name="Labrenz M."/>
            <person name="Spormann A.M."/>
            <person name="Op den Camp H."/>
            <person name="Overmann J."/>
            <person name="Amann R."/>
            <person name="Jetten M.S.M."/>
            <person name="Mascher T."/>
            <person name="Medema M.H."/>
            <person name="Devos D.P."/>
            <person name="Kaster A.-K."/>
            <person name="Ovreas L."/>
            <person name="Rohde M."/>
            <person name="Galperin M.Y."/>
            <person name="Jogler C."/>
        </authorList>
    </citation>
    <scope>NUCLEOTIDE SEQUENCE [LARGE SCALE GENOMIC DNA]</scope>
    <source>
        <strain evidence="1 2">Pan189</strain>
    </source>
</reference>
<organism evidence="1 2">
    <name type="scientific">Stratiformator vulcanicus</name>
    <dbReference type="NCBI Taxonomy" id="2527980"/>
    <lineage>
        <taxon>Bacteria</taxon>
        <taxon>Pseudomonadati</taxon>
        <taxon>Planctomycetota</taxon>
        <taxon>Planctomycetia</taxon>
        <taxon>Planctomycetales</taxon>
        <taxon>Planctomycetaceae</taxon>
        <taxon>Stratiformator</taxon>
    </lineage>
</organism>
<sequence>MTSFDERQTISPKFTKLRDHFPEEVEAAGQTIYSLPRPLLDLVIEKTGTSLLSRRDAQFERALAACPGIGFCNGRSITNSPLEQFQISLKTAPIRRRSAGAGVDSQANIRLRCAYTAYLILDTEMFNERRQLLGSHESSIAKLCPLPSLVSSDDRDSKLQIPQRLQKPLKLLHGLQRKWGIERFATWELPTPLDAAVGGQAAMPSADLNESGLHVFLPWATLADSRLTVRDLLNRVHRSENIEHVKPWLRGAPATSGYLTFGWQLVLFVYRIRALNARYGDRKYGSVGLLDRAFTQYLSGRSNDSIGLESVRQLRLRLTKSLANRSGSEKRKQAD</sequence>
<dbReference type="RefSeq" id="WP_145363062.1">
    <property type="nucleotide sequence ID" value="NZ_CP036268.1"/>
</dbReference>
<proteinExistence type="predicted"/>
<name>A0A517QZC8_9PLAN</name>
<keyword evidence="2" id="KW-1185">Reference proteome</keyword>
<evidence type="ECO:0000313" key="1">
    <source>
        <dbReference type="EMBL" id="QDT36900.1"/>
    </source>
</evidence>
<protein>
    <submittedName>
        <fullName evidence="1">Uncharacterized protein</fullName>
    </submittedName>
</protein>
<gene>
    <name evidence="1" type="ORF">Pan189_12640</name>
</gene>
<evidence type="ECO:0000313" key="2">
    <source>
        <dbReference type="Proteomes" id="UP000317318"/>
    </source>
</evidence>
<dbReference type="AlphaFoldDB" id="A0A517QZC8"/>
<dbReference type="Proteomes" id="UP000317318">
    <property type="component" value="Chromosome"/>
</dbReference>
<dbReference type="EMBL" id="CP036268">
    <property type="protein sequence ID" value="QDT36900.1"/>
    <property type="molecule type" value="Genomic_DNA"/>
</dbReference>
<accession>A0A517QZC8</accession>